<keyword evidence="4" id="KW-1185">Reference proteome</keyword>
<dbReference type="EMBL" id="CR940348">
    <property type="protein sequence ID" value="CAI74869.1"/>
    <property type="molecule type" value="Genomic_DNA"/>
</dbReference>
<gene>
    <name evidence="3" type="ORF">TA16065</name>
</gene>
<proteinExistence type="predicted"/>
<dbReference type="GeneID" id="3862309"/>
<dbReference type="OrthoDB" id="361447at2759"/>
<dbReference type="Proteomes" id="UP000001950">
    <property type="component" value="Chromosome 2"/>
</dbReference>
<accession>Q4UDH0</accession>
<feature type="region of interest" description="Disordered" evidence="1">
    <location>
        <begin position="380"/>
        <end position="437"/>
    </location>
</feature>
<dbReference type="KEGG" id="tan:TA16065"/>
<feature type="domain" description="Hpc2-related" evidence="2">
    <location>
        <begin position="221"/>
        <end position="276"/>
    </location>
</feature>
<feature type="compositionally biased region" description="Polar residues" evidence="1">
    <location>
        <begin position="704"/>
        <end position="713"/>
    </location>
</feature>
<protein>
    <recommendedName>
        <fullName evidence="2">Hpc2-related domain-containing protein</fullName>
    </recommendedName>
</protein>
<dbReference type="eggNOG" id="ENOG502T22F">
    <property type="taxonomic scope" value="Eukaryota"/>
</dbReference>
<evidence type="ECO:0000313" key="3">
    <source>
        <dbReference type="EMBL" id="CAI74869.1"/>
    </source>
</evidence>
<dbReference type="AlphaFoldDB" id="Q4UDH0"/>
<dbReference type="RefSeq" id="XP_952601.1">
    <property type="nucleotide sequence ID" value="XM_947508.1"/>
</dbReference>
<sequence length="952" mass="109975">MSNLQNKVELTVNSNASESIINNNNPNVLESSNSDNKIKENALNAPVLKHKTNGKHPKEEEDLVEQDLSDVEDNYREPSVQRYLPGIFVDVDLKTNFLERKGKKIAIPMIVDFYSECLKKYGEEKNFIYEESYLENMKGKVEDFYPDLPKIPKGANETLIDTQSQTNVDNKQVPMSSEVQKTVNFDENLDDVIWLKNRPNDPLLRCIRSITDRLNIQGIVGDPTSYLKKGGDDMHYDMDDPFFDDSAMLSELKMSKSDILLKRAMEKEFSDWSEDEEDSDYNYVEPEDFVADYYSIFQKDIKQHKEMESEYNLYFYPTGWRDYLSKIPKRFHNIYVEFESQIENTTEPITDKFLRLKVKELLESIYKRLLKLKIIPKTPKRTRKSKKNETEEEPSENNQVNNEENPSQTESKQDENEPVTVEEDKTVSKPKTNPNEIPKEILKKRGLNCMLHYGIIDVNGKILRWIVKSITSMTNAYSPFEIHCEWFNLVVANNERVLAEQSNKLKSKLTNKLHSLKPKKLENLISQLSESSKTLSKSIGIIRKVLKEHREATIIKTTQCSKEVKEPTQRKSLIEISLDSAREDHEEYMGSSQPLPKQVPKADELAKPEDETILQLENIPLYRVEDINVSDDLDKKDTYEINFQEANVREENDDMSCASSSNSSTQDISSVSRIEDYTNNGTPLPKSDQLINFKETDLKDKNESNSLNDSTIKTPKRSGQKDEDLDEILKQSKIMKRVKDVYNLFKLVGNEALAFVQVNNLAIYVANKINDKEFKHVVDHLGLTQNPFDQTYRRLGEIGSKVIQELHNLKVNLPTDVMKVVVINLQNHLKVEELYEKKNKKPLLLFNNSKIKASPGKVYLTPPKSKTPRKTPKADISKNIKSVTSENGSWSKEVKPSPRKRKDTQNLQHSPTPIKNKEDGNKEIQEPEKKRKRTQSQSRVNSLKDLFLSRLR</sequence>
<evidence type="ECO:0000313" key="4">
    <source>
        <dbReference type="Proteomes" id="UP000001950"/>
    </source>
</evidence>
<reference evidence="3 4" key="1">
    <citation type="journal article" date="2005" name="Science">
        <title>Genome of the host-cell transforming parasite Theileria annulata compared with T. parva.</title>
        <authorList>
            <person name="Pain A."/>
            <person name="Renauld H."/>
            <person name="Berriman M."/>
            <person name="Murphy L."/>
            <person name="Yeats C.A."/>
            <person name="Weir W."/>
            <person name="Kerhornou A."/>
            <person name="Aslett M."/>
            <person name="Bishop R."/>
            <person name="Bouchier C."/>
            <person name="Cochet M."/>
            <person name="Coulson R.M.R."/>
            <person name="Cronin A."/>
            <person name="de Villiers E.P."/>
            <person name="Fraser A."/>
            <person name="Fosker N."/>
            <person name="Gardner M."/>
            <person name="Goble A."/>
            <person name="Griffiths-Jones S."/>
            <person name="Harris D.E."/>
            <person name="Katzer F."/>
            <person name="Larke N."/>
            <person name="Lord A."/>
            <person name="Maser P."/>
            <person name="McKellar S."/>
            <person name="Mooney P."/>
            <person name="Morton F."/>
            <person name="Nene V."/>
            <person name="O'Neil S."/>
            <person name="Price C."/>
            <person name="Quail M.A."/>
            <person name="Rabbinowitsch E."/>
            <person name="Rawlings N.D."/>
            <person name="Rutter S."/>
            <person name="Saunders D."/>
            <person name="Seeger K."/>
            <person name="Shah T."/>
            <person name="Squares R."/>
            <person name="Squares S."/>
            <person name="Tivey A."/>
            <person name="Walker A.R."/>
            <person name="Woodward J."/>
            <person name="Dobbelaere D.A.E."/>
            <person name="Langsley G."/>
            <person name="Rajandream M.A."/>
            <person name="McKeever D."/>
            <person name="Shiels B."/>
            <person name="Tait A."/>
            <person name="Barrell B.G."/>
            <person name="Hall N."/>
        </authorList>
    </citation>
    <scope>NUCLEOTIDE SEQUENCE [LARGE SCALE GENOMIC DNA]</scope>
    <source>
        <strain evidence="4">Ankara</strain>
    </source>
</reference>
<name>Q4UDH0_THEAN</name>
<dbReference type="Pfam" id="PF08729">
    <property type="entry name" value="HUN"/>
    <property type="match status" value="1"/>
</dbReference>
<dbReference type="InterPro" id="IPR014840">
    <property type="entry name" value="HRD"/>
</dbReference>
<feature type="compositionally biased region" description="Polar residues" evidence="1">
    <location>
        <begin position="879"/>
        <end position="890"/>
    </location>
</feature>
<evidence type="ECO:0000256" key="1">
    <source>
        <dbReference type="SAM" id="MobiDB-lite"/>
    </source>
</evidence>
<dbReference type="InParanoid" id="Q4UDH0"/>
<feature type="compositionally biased region" description="Basic and acidic residues" evidence="1">
    <location>
        <begin position="915"/>
        <end position="929"/>
    </location>
</feature>
<evidence type="ECO:0000259" key="2">
    <source>
        <dbReference type="Pfam" id="PF08729"/>
    </source>
</evidence>
<organism evidence="3 4">
    <name type="scientific">Theileria annulata</name>
    <dbReference type="NCBI Taxonomy" id="5874"/>
    <lineage>
        <taxon>Eukaryota</taxon>
        <taxon>Sar</taxon>
        <taxon>Alveolata</taxon>
        <taxon>Apicomplexa</taxon>
        <taxon>Aconoidasida</taxon>
        <taxon>Piroplasmida</taxon>
        <taxon>Theileriidae</taxon>
        <taxon>Theileria</taxon>
    </lineage>
</organism>
<dbReference type="VEuPathDB" id="PiroplasmaDB:TA16065"/>
<feature type="compositionally biased region" description="Low complexity" evidence="1">
    <location>
        <begin position="656"/>
        <end position="672"/>
    </location>
</feature>
<feature type="compositionally biased region" description="Basic and acidic residues" evidence="1">
    <location>
        <begin position="694"/>
        <end position="703"/>
    </location>
</feature>
<feature type="region of interest" description="Disordered" evidence="1">
    <location>
        <begin position="855"/>
        <end position="952"/>
    </location>
</feature>
<feature type="compositionally biased region" description="Polar residues" evidence="1">
    <location>
        <begin position="396"/>
        <end position="410"/>
    </location>
</feature>
<dbReference type="OMA" id="GDDMHYD"/>
<feature type="region of interest" description="Disordered" evidence="1">
    <location>
        <begin position="646"/>
        <end position="724"/>
    </location>
</feature>